<sequence>MATSKTVTLSKESQEGLHAAILAYLVEKGFTRSVKAFSKEATASSGGHAQSLMKAWENVNNNDAQRQRRRGQLG</sequence>
<feature type="domain" description="PAC1-like LisH-like dimerisation" evidence="2">
    <location>
        <begin position="15"/>
        <end position="41"/>
    </location>
</feature>
<dbReference type="InterPro" id="IPR056795">
    <property type="entry name" value="PAC1-like_LisH-like_dom"/>
</dbReference>
<dbReference type="OrthoDB" id="5599646at2759"/>
<organism evidence="3 4">
    <name type="scientific">Kockovaella imperatae</name>
    <dbReference type="NCBI Taxonomy" id="4999"/>
    <lineage>
        <taxon>Eukaryota</taxon>
        <taxon>Fungi</taxon>
        <taxon>Dikarya</taxon>
        <taxon>Basidiomycota</taxon>
        <taxon>Agaricomycotina</taxon>
        <taxon>Tremellomycetes</taxon>
        <taxon>Tremellales</taxon>
        <taxon>Cuniculitremaceae</taxon>
        <taxon>Kockovaella</taxon>
    </lineage>
</organism>
<feature type="region of interest" description="Disordered" evidence="1">
    <location>
        <begin position="41"/>
        <end position="74"/>
    </location>
</feature>
<dbReference type="EMBL" id="NBSH01000001">
    <property type="protein sequence ID" value="ORX40535.1"/>
    <property type="molecule type" value="Genomic_DNA"/>
</dbReference>
<proteinExistence type="predicted"/>
<dbReference type="AlphaFoldDB" id="A0A1Y1UTL7"/>
<dbReference type="RefSeq" id="XP_021874214.1">
    <property type="nucleotide sequence ID" value="XM_022014246.1"/>
</dbReference>
<dbReference type="PROSITE" id="PS50896">
    <property type="entry name" value="LISH"/>
    <property type="match status" value="1"/>
</dbReference>
<name>A0A1Y1UTL7_9TREE</name>
<dbReference type="Pfam" id="PF24951">
    <property type="entry name" value="LisH_PAC1"/>
    <property type="match status" value="1"/>
</dbReference>
<evidence type="ECO:0000259" key="2">
    <source>
        <dbReference type="Pfam" id="PF24951"/>
    </source>
</evidence>
<evidence type="ECO:0000313" key="3">
    <source>
        <dbReference type="EMBL" id="ORX40535.1"/>
    </source>
</evidence>
<protein>
    <recommendedName>
        <fullName evidence="2">PAC1-like LisH-like dimerisation domain-containing protein</fullName>
    </recommendedName>
</protein>
<dbReference type="GeneID" id="33556054"/>
<dbReference type="InParanoid" id="A0A1Y1UTL7"/>
<evidence type="ECO:0000313" key="4">
    <source>
        <dbReference type="Proteomes" id="UP000193218"/>
    </source>
</evidence>
<keyword evidence="4" id="KW-1185">Reference proteome</keyword>
<evidence type="ECO:0000256" key="1">
    <source>
        <dbReference type="SAM" id="MobiDB-lite"/>
    </source>
</evidence>
<comment type="caution">
    <text evidence="3">The sequence shown here is derived from an EMBL/GenBank/DDBJ whole genome shotgun (WGS) entry which is preliminary data.</text>
</comment>
<accession>A0A1Y1UTL7</accession>
<gene>
    <name evidence="3" type="ORF">BD324DRAFT_611141</name>
</gene>
<dbReference type="Gene3D" id="1.20.960.30">
    <property type="match status" value="1"/>
</dbReference>
<dbReference type="InterPro" id="IPR006594">
    <property type="entry name" value="LisH"/>
</dbReference>
<dbReference type="Proteomes" id="UP000193218">
    <property type="component" value="Unassembled WGS sequence"/>
</dbReference>
<reference evidence="3 4" key="1">
    <citation type="submission" date="2017-03" db="EMBL/GenBank/DDBJ databases">
        <title>Widespread Adenine N6-methylation of Active Genes in Fungi.</title>
        <authorList>
            <consortium name="DOE Joint Genome Institute"/>
            <person name="Mondo S.J."/>
            <person name="Dannebaum R.O."/>
            <person name="Kuo R.C."/>
            <person name="Louie K.B."/>
            <person name="Bewick A.J."/>
            <person name="Labutti K."/>
            <person name="Haridas S."/>
            <person name="Kuo A."/>
            <person name="Salamov A."/>
            <person name="Ahrendt S.R."/>
            <person name="Lau R."/>
            <person name="Bowen B.P."/>
            <person name="Lipzen A."/>
            <person name="Sullivan W."/>
            <person name="Andreopoulos W.B."/>
            <person name="Clum A."/>
            <person name="Lindquist E."/>
            <person name="Daum C."/>
            <person name="Northen T.R."/>
            <person name="Ramamoorthy G."/>
            <person name="Schmitz R.J."/>
            <person name="Gryganskyi A."/>
            <person name="Culley D."/>
            <person name="Magnuson J."/>
            <person name="James T.Y."/>
            <person name="O'Malley M.A."/>
            <person name="Stajich J.E."/>
            <person name="Spatafora J.W."/>
            <person name="Visel A."/>
            <person name="Grigoriev I.V."/>
        </authorList>
    </citation>
    <scope>NUCLEOTIDE SEQUENCE [LARGE SCALE GENOMIC DNA]</scope>
    <source>
        <strain evidence="3 4">NRRL Y-17943</strain>
    </source>
</reference>